<dbReference type="STRING" id="582672.SAMN05216360_12535"/>
<name>A0A1H0K8A1_9HYPH</name>
<dbReference type="RefSeq" id="WP_091722231.1">
    <property type="nucleotide sequence ID" value="NZ_FNHS01000025.1"/>
</dbReference>
<organism evidence="1 2">
    <name type="scientific">Methylobacterium phyllostachyos</name>
    <dbReference type="NCBI Taxonomy" id="582672"/>
    <lineage>
        <taxon>Bacteria</taxon>
        <taxon>Pseudomonadati</taxon>
        <taxon>Pseudomonadota</taxon>
        <taxon>Alphaproteobacteria</taxon>
        <taxon>Hyphomicrobiales</taxon>
        <taxon>Methylobacteriaceae</taxon>
        <taxon>Methylobacterium</taxon>
    </lineage>
</organism>
<accession>A0A1H0K8A1</accession>
<dbReference type="EMBL" id="FNHS01000025">
    <property type="protein sequence ID" value="SDO52012.1"/>
    <property type="molecule type" value="Genomic_DNA"/>
</dbReference>
<evidence type="ECO:0000313" key="2">
    <source>
        <dbReference type="Proteomes" id="UP000198704"/>
    </source>
</evidence>
<proteinExistence type="predicted"/>
<dbReference type="Proteomes" id="UP000198704">
    <property type="component" value="Unassembled WGS sequence"/>
</dbReference>
<evidence type="ECO:0000313" key="1">
    <source>
        <dbReference type="EMBL" id="SDO52012.1"/>
    </source>
</evidence>
<protein>
    <submittedName>
        <fullName evidence="1">Uncharacterized protein</fullName>
    </submittedName>
</protein>
<gene>
    <name evidence="1" type="ORF">SAMN05216360_12535</name>
</gene>
<dbReference type="AlphaFoldDB" id="A0A1H0K8A1"/>
<reference evidence="2" key="1">
    <citation type="submission" date="2016-10" db="EMBL/GenBank/DDBJ databases">
        <authorList>
            <person name="Varghese N."/>
            <person name="Submissions S."/>
        </authorList>
    </citation>
    <scope>NUCLEOTIDE SEQUENCE [LARGE SCALE GENOMIC DNA]</scope>
    <source>
        <strain evidence="2">BL47</strain>
    </source>
</reference>
<keyword evidence="2" id="KW-1185">Reference proteome</keyword>
<sequence length="180" mass="19658">MHSTSGQALSADDAAWFAERPHREFRCRHLTDAERAADADPYAHRGRPGLTRLCYVRRSDGATVNLWTPMPDFLIKEEDEGRARFAAQCLPEPPPLDVPVKHIDLDALAAPARASVQALADDALAQRVITAERHAEIVSDLSQHVRPSLVLQTADSGAQLCATVPIDPALLAELRLTGEQ</sequence>